<dbReference type="EMBL" id="JAUEMJ010000007">
    <property type="protein sequence ID" value="MDN3242284.1"/>
    <property type="molecule type" value="Genomic_DNA"/>
</dbReference>
<evidence type="ECO:0000313" key="3">
    <source>
        <dbReference type="EMBL" id="MDN3242284.1"/>
    </source>
</evidence>
<organism evidence="2 4">
    <name type="scientific">Glycomyces tritici</name>
    <dbReference type="NCBI Taxonomy" id="2665176"/>
    <lineage>
        <taxon>Bacteria</taxon>
        <taxon>Bacillati</taxon>
        <taxon>Actinomycetota</taxon>
        <taxon>Actinomycetes</taxon>
        <taxon>Glycomycetales</taxon>
        <taxon>Glycomycetaceae</taxon>
        <taxon>Glycomyces</taxon>
    </lineage>
</organism>
<accession>A0ABT7YS77</accession>
<dbReference type="RefSeq" id="WP_289958406.1">
    <property type="nucleotide sequence ID" value="NZ_JAUEMJ010000005.1"/>
</dbReference>
<name>A0ABT7YS77_9ACTN</name>
<dbReference type="SUPFAM" id="SSF53756">
    <property type="entry name" value="UDP-Glycosyltransferase/glycogen phosphorylase"/>
    <property type="match status" value="1"/>
</dbReference>
<proteinExistence type="predicted"/>
<sequence>MTSSRPLRVLFVAFSRSSLGHVTRMRTAARRFADAGHIVAVAAHEEVRHLIEHAGLAWIGIDEIGPAPAWRGMSDVASLRAFARTRLASPIYVQASLRDELRAIDEFGPDAVVSDMRNTASVAASMRGLPSFTCHNLRLFKHPMHAVLPEILATLEAIGVEPEHRVPLGDAVLVPDLPLLDPLSGVPAETAGLMAELTAEIRHIGPLVPQELLAPPVASMREPVLNITLGGSGAGDKDLLRVVAAASGLGVRLAVTLGVEGPDSDALADQVRAAAGGAETEIAAFRHDAVDLMARSAAAVVHGGHSSMIEGLLCATPLVFTPHSAEQRGNAARVAALGLGTVVADDDPADAVTDAIRAALAADRGPHDAFAAVLRSADGAGAMLETVERAVALYRAHSRAGVANGAAGAR</sequence>
<dbReference type="Proteomes" id="UP001171902">
    <property type="component" value="Unassembled WGS sequence"/>
</dbReference>
<reference evidence="2" key="1">
    <citation type="submission" date="2023-06" db="EMBL/GenBank/DDBJ databases">
        <title>Gycomyces niveus sp.nov., a novel actinomycete isolated from soil in Shouguang.</title>
        <authorList>
            <person name="Yang X."/>
            <person name="Zhao J."/>
        </authorList>
    </citation>
    <scope>NUCLEOTIDE SEQUENCE</scope>
    <source>
        <strain evidence="2">NEAU C2</strain>
    </source>
</reference>
<dbReference type="PANTHER" id="PTHR21015">
    <property type="entry name" value="UDP-N-ACETYLGLUCOSAMINE--N-ACETYLMURAMYL-(PENTAPEPTIDE) PYROPHOSPHORYL-UNDECAPRENOL N-ACETYLGLUCOSAMINE TRANSFERASE 1"/>
    <property type="match status" value="1"/>
</dbReference>
<gene>
    <name evidence="2" type="ORF">QWI33_17370</name>
    <name evidence="3" type="ORF">QWI33_21370</name>
</gene>
<dbReference type="Pfam" id="PF04101">
    <property type="entry name" value="Glyco_tran_28_C"/>
    <property type="match status" value="1"/>
</dbReference>
<keyword evidence="4" id="KW-1185">Reference proteome</keyword>
<feature type="domain" description="Glycosyl transferase family 28 C-terminal" evidence="1">
    <location>
        <begin position="277"/>
        <end position="356"/>
    </location>
</feature>
<dbReference type="PANTHER" id="PTHR21015:SF22">
    <property type="entry name" value="GLYCOSYLTRANSFERASE"/>
    <property type="match status" value="1"/>
</dbReference>
<protein>
    <submittedName>
        <fullName evidence="2">Glycosyltransferase</fullName>
    </submittedName>
</protein>
<evidence type="ECO:0000313" key="2">
    <source>
        <dbReference type="EMBL" id="MDN3241497.1"/>
    </source>
</evidence>
<evidence type="ECO:0000313" key="4">
    <source>
        <dbReference type="Proteomes" id="UP001171902"/>
    </source>
</evidence>
<dbReference type="InterPro" id="IPR007235">
    <property type="entry name" value="Glyco_trans_28_C"/>
</dbReference>
<comment type="caution">
    <text evidence="2">The sequence shown here is derived from an EMBL/GenBank/DDBJ whole genome shotgun (WGS) entry which is preliminary data.</text>
</comment>
<dbReference type="EMBL" id="JAUEMJ010000005">
    <property type="protein sequence ID" value="MDN3241497.1"/>
    <property type="molecule type" value="Genomic_DNA"/>
</dbReference>
<evidence type="ECO:0000259" key="1">
    <source>
        <dbReference type="Pfam" id="PF04101"/>
    </source>
</evidence>
<dbReference type="Gene3D" id="3.40.50.2000">
    <property type="entry name" value="Glycogen Phosphorylase B"/>
    <property type="match status" value="2"/>
</dbReference>